<evidence type="ECO:0000313" key="3">
    <source>
        <dbReference type="EMBL" id="NVL04913.1"/>
    </source>
</evidence>
<dbReference type="Proteomes" id="UP000692816">
    <property type="component" value="Unassembled WGS sequence"/>
</dbReference>
<dbReference type="RefSeq" id="WP_176529060.1">
    <property type="nucleotide sequence ID" value="NZ_CP088022.1"/>
</dbReference>
<protein>
    <recommendedName>
        <fullName evidence="5">Porin</fullName>
    </recommendedName>
</protein>
<organism evidence="3">
    <name type="scientific">Bradyrhizobium quebecense</name>
    <dbReference type="NCBI Taxonomy" id="2748629"/>
    <lineage>
        <taxon>Bacteria</taxon>
        <taxon>Pseudomonadati</taxon>
        <taxon>Pseudomonadota</taxon>
        <taxon>Alphaproteobacteria</taxon>
        <taxon>Hyphomicrobiales</taxon>
        <taxon>Nitrobacteraceae</taxon>
        <taxon>Bradyrhizobium</taxon>
    </lineage>
</organism>
<feature type="chain" id="PRO_5037952875" description="Porin" evidence="1">
    <location>
        <begin position="24"/>
        <end position="50"/>
    </location>
</feature>
<reference evidence="3" key="1">
    <citation type="submission" date="2020-06" db="EMBL/GenBank/DDBJ databases">
        <title>Whole Genome Sequence of Bradyrhizobium sp. Strain 66S1MB.</title>
        <authorList>
            <person name="Bromfield E."/>
            <person name="Cloutier S."/>
        </authorList>
    </citation>
    <scope>NUCLEOTIDE SEQUENCE</scope>
    <source>
        <strain evidence="3">66S1MB</strain>
    </source>
</reference>
<dbReference type="EMBL" id="JABWSX010000001">
    <property type="protein sequence ID" value="NVL04913.1"/>
    <property type="molecule type" value="Genomic_DNA"/>
</dbReference>
<proteinExistence type="predicted"/>
<evidence type="ECO:0008006" key="5">
    <source>
        <dbReference type="Google" id="ProtNLM"/>
    </source>
</evidence>
<dbReference type="EMBL" id="JAGEPA010000001">
    <property type="protein sequence ID" value="MBO1432561.1"/>
    <property type="molecule type" value="Genomic_DNA"/>
</dbReference>
<reference evidence="2" key="2">
    <citation type="journal article" date="2021" name="Int. J. Syst. Evol. Microbiol.">
        <title>Bradyrhizobium septentrionale sp. nov. (sv. septentrionale) and Bradyrhizobium quebecense sp. nov. (sv. septentrionale) associated with legumes native to Canada possess rearranged symbiosis genes and numerous insertion sequences.</title>
        <authorList>
            <person name="Bromfield E.S.P."/>
            <person name="Cloutier S."/>
        </authorList>
    </citation>
    <scope>NUCLEOTIDE SEQUENCE</scope>
    <source>
        <strain evidence="2">12S5</strain>
    </source>
</reference>
<gene>
    <name evidence="3" type="ORF">HU230_04135</name>
    <name evidence="2" type="ORF">J4P68_24500</name>
</gene>
<comment type="caution">
    <text evidence="3">The sequence shown here is derived from an EMBL/GenBank/DDBJ whole genome shotgun (WGS) entry which is preliminary data.</text>
</comment>
<feature type="signal peptide" evidence="1">
    <location>
        <begin position="1"/>
        <end position="23"/>
    </location>
</feature>
<keyword evidence="1" id="KW-0732">Signal</keyword>
<evidence type="ECO:0000256" key="1">
    <source>
        <dbReference type="SAM" id="SignalP"/>
    </source>
</evidence>
<dbReference type="AlphaFoldDB" id="A0A973WHZ8"/>
<keyword evidence="4" id="KW-1185">Reference proteome</keyword>
<name>A0A973WHZ8_9BRAD</name>
<sequence>MRLIRLILVDLSLMLLAPQKAEAINIGAGAHFNFGYQHCGAIGLPAARPY</sequence>
<evidence type="ECO:0000313" key="4">
    <source>
        <dbReference type="Proteomes" id="UP000692816"/>
    </source>
</evidence>
<evidence type="ECO:0000313" key="2">
    <source>
        <dbReference type="EMBL" id="MBO1432561.1"/>
    </source>
</evidence>
<accession>A0A973WHZ8</accession>